<sequence length="312" mass="34963">MVAAFQLLVRLLAALVVVSFSAPSEAFSALLSKTWPQSSGLPFQGRRHQGLPQPRRLNVGHKTPVLLQSSSIVDDDSDLNRWTPLTLQEKLRLPIQLVLSIYFLLLLPSGLAINKLCGACVLSTIPYEYIAFFGSLVVPRSFRFGKFAKANTDKSTKKRSTSIQSLLLFILSLVGSHWFATYQFARKNVNSNASFFAPRTCLALRLLALTLVGCSGWELGKSYDRVAQPDELITTGPYRVVRHPIYTAYLLLFSSTLLTLRAPVACGLMLGAAMYFYWGRMQSEEGLLEECFGDDYVEYKARAKWRLFPFLL</sequence>
<keyword evidence="12" id="KW-1185">Reference proteome</keyword>
<dbReference type="AlphaFoldDB" id="A0A9N8DQH7"/>
<dbReference type="EMBL" id="CAICTM010000281">
    <property type="protein sequence ID" value="CAB9506872.1"/>
    <property type="molecule type" value="Genomic_DNA"/>
</dbReference>
<dbReference type="Pfam" id="PF04191">
    <property type="entry name" value="PEMT"/>
    <property type="match status" value="1"/>
</dbReference>
<feature type="transmembrane region" description="Helical" evidence="9">
    <location>
        <begin position="93"/>
        <end position="113"/>
    </location>
</feature>
<reference evidence="11" key="1">
    <citation type="submission" date="2020-06" db="EMBL/GenBank/DDBJ databases">
        <authorList>
            <consortium name="Plant Systems Biology data submission"/>
        </authorList>
    </citation>
    <scope>NUCLEOTIDE SEQUENCE</scope>
    <source>
        <strain evidence="11">D6</strain>
    </source>
</reference>
<evidence type="ECO:0000256" key="2">
    <source>
        <dbReference type="ARBA" id="ARBA00022516"/>
    </source>
</evidence>
<dbReference type="PANTHER" id="PTHR12714">
    <property type="entry name" value="PROTEIN-S ISOPRENYLCYSTEINE O-METHYLTRANSFERASE"/>
    <property type="match status" value="1"/>
</dbReference>
<accession>A0A9N8DQH7</accession>
<comment type="subcellular location">
    <subcellularLocation>
        <location evidence="1">Endomembrane system</location>
        <topology evidence="1">Multi-pass membrane protein</topology>
    </subcellularLocation>
</comment>
<feature type="signal peptide" evidence="10">
    <location>
        <begin position="1"/>
        <end position="26"/>
    </location>
</feature>
<evidence type="ECO:0000256" key="5">
    <source>
        <dbReference type="ARBA" id="ARBA00023098"/>
    </source>
</evidence>
<keyword evidence="11" id="KW-0808">Transferase</keyword>
<keyword evidence="11" id="KW-0489">Methyltransferase</keyword>
<feature type="transmembrane region" description="Helical" evidence="9">
    <location>
        <begin position="162"/>
        <end position="181"/>
    </location>
</feature>
<feature type="transmembrane region" description="Helical" evidence="9">
    <location>
        <begin position="248"/>
        <end position="278"/>
    </location>
</feature>
<organism evidence="11 12">
    <name type="scientific">Seminavis robusta</name>
    <dbReference type="NCBI Taxonomy" id="568900"/>
    <lineage>
        <taxon>Eukaryota</taxon>
        <taxon>Sar</taxon>
        <taxon>Stramenopiles</taxon>
        <taxon>Ochrophyta</taxon>
        <taxon>Bacillariophyta</taxon>
        <taxon>Bacillariophyceae</taxon>
        <taxon>Bacillariophycidae</taxon>
        <taxon>Naviculales</taxon>
        <taxon>Naviculaceae</taxon>
        <taxon>Seminavis</taxon>
    </lineage>
</organism>
<dbReference type="Proteomes" id="UP001153069">
    <property type="component" value="Unassembled WGS sequence"/>
</dbReference>
<evidence type="ECO:0000313" key="12">
    <source>
        <dbReference type="Proteomes" id="UP001153069"/>
    </source>
</evidence>
<keyword evidence="2" id="KW-0444">Lipid biosynthesis</keyword>
<dbReference type="GO" id="GO:0012505">
    <property type="term" value="C:endomembrane system"/>
    <property type="evidence" value="ECO:0007669"/>
    <property type="project" value="UniProtKB-SubCell"/>
</dbReference>
<keyword evidence="8" id="KW-1208">Phospholipid metabolism</keyword>
<evidence type="ECO:0000256" key="10">
    <source>
        <dbReference type="SAM" id="SignalP"/>
    </source>
</evidence>
<feature type="transmembrane region" description="Helical" evidence="9">
    <location>
        <begin position="202"/>
        <end position="220"/>
    </location>
</feature>
<keyword evidence="3 9" id="KW-0812">Transmembrane</keyword>
<evidence type="ECO:0000256" key="4">
    <source>
        <dbReference type="ARBA" id="ARBA00022989"/>
    </source>
</evidence>
<gene>
    <name evidence="11" type="ORF">SEMRO_282_G107530.1</name>
</gene>
<evidence type="ECO:0000256" key="7">
    <source>
        <dbReference type="ARBA" id="ARBA00023209"/>
    </source>
</evidence>
<dbReference type="OrthoDB" id="426520at2759"/>
<dbReference type="GO" id="GO:0032259">
    <property type="term" value="P:methylation"/>
    <property type="evidence" value="ECO:0007669"/>
    <property type="project" value="UniProtKB-KW"/>
</dbReference>
<dbReference type="GO" id="GO:0008168">
    <property type="term" value="F:methyltransferase activity"/>
    <property type="evidence" value="ECO:0007669"/>
    <property type="project" value="UniProtKB-KW"/>
</dbReference>
<protein>
    <submittedName>
        <fullName evidence="11">Isoprenylcysteine carboxyl methyltransferase</fullName>
    </submittedName>
</protein>
<comment type="caution">
    <text evidence="11">The sequence shown here is derived from an EMBL/GenBank/DDBJ whole genome shotgun (WGS) entry which is preliminary data.</text>
</comment>
<evidence type="ECO:0000256" key="9">
    <source>
        <dbReference type="SAM" id="Phobius"/>
    </source>
</evidence>
<keyword evidence="7" id="KW-0594">Phospholipid biosynthesis</keyword>
<dbReference type="Gene3D" id="1.20.120.1630">
    <property type="match status" value="1"/>
</dbReference>
<dbReference type="PANTHER" id="PTHR12714:SF11">
    <property type="entry name" value="PROTEIN C-TERMINAL S-ISOPRENYLCYSTEINE CARBOXYL O-METHYLTRANSFERASE"/>
    <property type="match status" value="1"/>
</dbReference>
<name>A0A9N8DQH7_9STRA</name>
<keyword evidence="6 9" id="KW-0472">Membrane</keyword>
<evidence type="ECO:0000256" key="1">
    <source>
        <dbReference type="ARBA" id="ARBA00004127"/>
    </source>
</evidence>
<keyword evidence="5" id="KW-0443">Lipid metabolism</keyword>
<proteinExistence type="predicted"/>
<keyword evidence="10" id="KW-0732">Signal</keyword>
<evidence type="ECO:0000256" key="6">
    <source>
        <dbReference type="ARBA" id="ARBA00023136"/>
    </source>
</evidence>
<keyword evidence="4 9" id="KW-1133">Transmembrane helix</keyword>
<dbReference type="InterPro" id="IPR007318">
    <property type="entry name" value="Phopholipid_MeTrfase"/>
</dbReference>
<evidence type="ECO:0000313" key="11">
    <source>
        <dbReference type="EMBL" id="CAB9506872.1"/>
    </source>
</evidence>
<evidence type="ECO:0000256" key="8">
    <source>
        <dbReference type="ARBA" id="ARBA00023264"/>
    </source>
</evidence>
<feature type="transmembrane region" description="Helical" evidence="9">
    <location>
        <begin position="125"/>
        <end position="142"/>
    </location>
</feature>
<feature type="chain" id="PRO_5040416191" evidence="10">
    <location>
        <begin position="27"/>
        <end position="312"/>
    </location>
</feature>
<evidence type="ECO:0000256" key="3">
    <source>
        <dbReference type="ARBA" id="ARBA00022692"/>
    </source>
</evidence>
<dbReference type="GO" id="GO:0008654">
    <property type="term" value="P:phospholipid biosynthetic process"/>
    <property type="evidence" value="ECO:0007669"/>
    <property type="project" value="UniProtKB-KW"/>
</dbReference>